<accession>K4LHZ8</accession>
<keyword evidence="8" id="KW-1185">Reference proteome</keyword>
<proteinExistence type="inferred from homology"/>
<dbReference type="EC" id="2.3.1.39" evidence="4"/>
<evidence type="ECO:0000313" key="7">
    <source>
        <dbReference type="EMBL" id="AFV11590.1"/>
    </source>
</evidence>
<evidence type="ECO:0000256" key="2">
    <source>
        <dbReference type="ARBA" id="ARBA00023315"/>
    </source>
</evidence>
<dbReference type="PANTHER" id="PTHR42681:SF1">
    <property type="entry name" value="MALONYL-COA-ACYL CARRIER PROTEIN TRANSACYLASE, MITOCHONDRIAL"/>
    <property type="match status" value="1"/>
</dbReference>
<evidence type="ECO:0000259" key="6">
    <source>
        <dbReference type="SMART" id="SM00827"/>
    </source>
</evidence>
<dbReference type="GO" id="GO:0005829">
    <property type="term" value="C:cytosol"/>
    <property type="evidence" value="ECO:0007669"/>
    <property type="project" value="TreeGrafter"/>
</dbReference>
<evidence type="ECO:0000256" key="3">
    <source>
        <dbReference type="ARBA" id="ARBA00048462"/>
    </source>
</evidence>
<dbReference type="OrthoDB" id="9805460at2"/>
<dbReference type="GO" id="GO:0004314">
    <property type="term" value="F:[acyl-carrier-protein] S-malonyltransferase activity"/>
    <property type="evidence" value="ECO:0007669"/>
    <property type="project" value="UniProtKB-EC"/>
</dbReference>
<feature type="active site" evidence="5">
    <location>
        <position position="199"/>
    </location>
</feature>
<sequence>MLRLAFVFPGQGAQFVGMGKDLAEEFNEVRKVYDLADEVMGFPLSKICFEGPPEVLNKTEITQPAVLTTSIAIYELLRDHGINPVMAAGLSLGEYSALVSSGVLRFEDALRIVSRRGRIMQEAVPEGKGMMAAVLGLDNATIERTCQEAACKGIVNIANYNCPGQIVISGEREAVLEAIKLLKDKGAKAVPLAVSVPSHSRLMEGAAAALRKELNGINWSSPAFPVISNTEAREIQPSDLPEILVKQIYSPIKWEQSVILMADKIDFFLEVGPGKVLSGLIKKTARSKPVGNVGDTASFKRTLAQLKEAEQ</sequence>
<evidence type="ECO:0000256" key="1">
    <source>
        <dbReference type="ARBA" id="ARBA00022679"/>
    </source>
</evidence>
<dbReference type="GO" id="GO:0006633">
    <property type="term" value="P:fatty acid biosynthetic process"/>
    <property type="evidence" value="ECO:0007669"/>
    <property type="project" value="TreeGrafter"/>
</dbReference>
<evidence type="ECO:0000313" key="8">
    <source>
        <dbReference type="Proteomes" id="UP000000467"/>
    </source>
</evidence>
<dbReference type="InterPro" id="IPR024925">
    <property type="entry name" value="Malonyl_CoA-ACP_transAc"/>
</dbReference>
<dbReference type="RefSeq" id="WP_015050471.1">
    <property type="nucleotide sequence ID" value="NC_018870.1"/>
</dbReference>
<keyword evidence="2 4" id="KW-0012">Acyltransferase</keyword>
<keyword evidence="1 4" id="KW-0808">Transferase</keyword>
<protein>
    <recommendedName>
        <fullName evidence="4">Malonyl CoA-acyl carrier protein transacylase</fullName>
        <ecNumber evidence="4">2.3.1.39</ecNumber>
    </recommendedName>
</protein>
<dbReference type="EMBL" id="CP003732">
    <property type="protein sequence ID" value="AFV11590.1"/>
    <property type="molecule type" value="Genomic_DNA"/>
</dbReference>
<dbReference type="eggNOG" id="COG0331">
    <property type="taxonomic scope" value="Bacteria"/>
</dbReference>
<comment type="catalytic activity">
    <reaction evidence="3 4">
        <text>holo-[ACP] + malonyl-CoA = malonyl-[ACP] + CoA</text>
        <dbReference type="Rhea" id="RHEA:41792"/>
        <dbReference type="Rhea" id="RHEA-COMP:9623"/>
        <dbReference type="Rhea" id="RHEA-COMP:9685"/>
        <dbReference type="ChEBI" id="CHEBI:57287"/>
        <dbReference type="ChEBI" id="CHEBI:57384"/>
        <dbReference type="ChEBI" id="CHEBI:64479"/>
        <dbReference type="ChEBI" id="CHEBI:78449"/>
        <dbReference type="EC" id="2.3.1.39"/>
    </reaction>
</comment>
<dbReference type="InterPro" id="IPR016035">
    <property type="entry name" value="Acyl_Trfase/lysoPLipase"/>
</dbReference>
<feature type="active site" evidence="5">
    <location>
        <position position="91"/>
    </location>
</feature>
<reference evidence="7 8" key="1">
    <citation type="journal article" date="2012" name="BMC Genomics">
        <title>Genome-guided analysis of physiological and morphological traits of the fermentative acetate oxidizer Thermacetogenium phaeum.</title>
        <authorList>
            <person name="Oehler D."/>
            <person name="Poehlein A."/>
            <person name="Leimbach A."/>
            <person name="Muller N."/>
            <person name="Daniel R."/>
            <person name="Gottschalk G."/>
            <person name="Schink B."/>
        </authorList>
    </citation>
    <scope>NUCLEOTIDE SEQUENCE [LARGE SCALE GENOMIC DNA]</scope>
    <source>
        <strain evidence="8">ATCC BAA-254 / DSM 26808 / PB</strain>
    </source>
</reference>
<dbReference type="Gene3D" id="3.40.366.10">
    <property type="entry name" value="Malonyl-Coenzyme A Acyl Carrier Protein, domain 2"/>
    <property type="match status" value="1"/>
</dbReference>
<evidence type="ECO:0000256" key="4">
    <source>
        <dbReference type="PIRNR" id="PIRNR000446"/>
    </source>
</evidence>
<dbReference type="InterPro" id="IPR014043">
    <property type="entry name" value="Acyl_transferase_dom"/>
</dbReference>
<comment type="similarity">
    <text evidence="4">Belongs to the fabD family.</text>
</comment>
<organism evidence="7 8">
    <name type="scientific">Thermacetogenium phaeum (strain ATCC BAA-254 / DSM 26808 / PB)</name>
    <dbReference type="NCBI Taxonomy" id="1089553"/>
    <lineage>
        <taxon>Bacteria</taxon>
        <taxon>Bacillati</taxon>
        <taxon>Bacillota</taxon>
        <taxon>Clostridia</taxon>
        <taxon>Thermoanaerobacterales</taxon>
        <taxon>Thermoanaerobacteraceae</taxon>
        <taxon>Thermacetogenium</taxon>
    </lineage>
</organism>
<gene>
    <name evidence="7" type="primary">fabD</name>
    <name evidence="7" type="ordered locus">Tph_c13740</name>
</gene>
<dbReference type="SMART" id="SM00827">
    <property type="entry name" value="PKS_AT"/>
    <property type="match status" value="1"/>
</dbReference>
<evidence type="ECO:0000256" key="5">
    <source>
        <dbReference type="PIRSR" id="PIRSR000446-1"/>
    </source>
</evidence>
<dbReference type="InterPro" id="IPR050858">
    <property type="entry name" value="Mal-CoA-ACP_Trans/PKS_FabD"/>
</dbReference>
<dbReference type="InterPro" id="IPR001227">
    <property type="entry name" value="Ac_transferase_dom_sf"/>
</dbReference>
<dbReference type="PANTHER" id="PTHR42681">
    <property type="entry name" value="MALONYL-COA-ACYL CARRIER PROTEIN TRANSACYLASE, MITOCHONDRIAL"/>
    <property type="match status" value="1"/>
</dbReference>
<dbReference type="InterPro" id="IPR004410">
    <property type="entry name" value="Malonyl_CoA-ACP_transAc_FabD"/>
</dbReference>
<dbReference type="InterPro" id="IPR016036">
    <property type="entry name" value="Malonyl_transacylase_ACP-bd"/>
</dbReference>
<dbReference type="SUPFAM" id="SSF55048">
    <property type="entry name" value="Probable ACP-binding domain of malonyl-CoA ACP transacylase"/>
    <property type="match status" value="1"/>
</dbReference>
<dbReference type="SUPFAM" id="SSF52151">
    <property type="entry name" value="FabD/lysophospholipase-like"/>
    <property type="match status" value="1"/>
</dbReference>
<dbReference type="STRING" id="1089553.Tph_c13740"/>
<name>K4LHZ8_THEPS</name>
<dbReference type="PIRSF" id="PIRSF000446">
    <property type="entry name" value="Mct"/>
    <property type="match status" value="1"/>
</dbReference>
<dbReference type="FunFam" id="3.30.70.250:FF:000001">
    <property type="entry name" value="Malonyl CoA-acyl carrier protein transacylase"/>
    <property type="match status" value="1"/>
</dbReference>
<dbReference type="Gene3D" id="3.30.70.250">
    <property type="entry name" value="Malonyl-CoA ACP transacylase, ACP-binding"/>
    <property type="match status" value="1"/>
</dbReference>
<feature type="domain" description="Malonyl-CoA:ACP transacylase (MAT)" evidence="6">
    <location>
        <begin position="7"/>
        <end position="310"/>
    </location>
</feature>
<dbReference type="KEGG" id="tpz:Tph_c13740"/>
<dbReference type="Pfam" id="PF00698">
    <property type="entry name" value="Acyl_transf_1"/>
    <property type="match status" value="1"/>
</dbReference>
<dbReference type="AlphaFoldDB" id="K4LHZ8"/>
<dbReference type="NCBIfam" id="TIGR00128">
    <property type="entry name" value="fabD"/>
    <property type="match status" value="1"/>
</dbReference>
<dbReference type="HOGENOM" id="CLU_030558_0_1_9"/>
<dbReference type="Proteomes" id="UP000000467">
    <property type="component" value="Chromosome"/>
</dbReference>